<feature type="signal peptide" evidence="1">
    <location>
        <begin position="1"/>
        <end position="21"/>
    </location>
</feature>
<evidence type="ECO:0008006" key="4">
    <source>
        <dbReference type="Google" id="ProtNLM"/>
    </source>
</evidence>
<dbReference type="PROSITE" id="PS51257">
    <property type="entry name" value="PROKAR_LIPOPROTEIN"/>
    <property type="match status" value="1"/>
</dbReference>
<proteinExistence type="predicted"/>
<protein>
    <recommendedName>
        <fullName evidence="4">Lipoprotein</fullName>
    </recommendedName>
</protein>
<evidence type="ECO:0000256" key="1">
    <source>
        <dbReference type="SAM" id="SignalP"/>
    </source>
</evidence>
<dbReference type="EMBL" id="JBHSGA010000017">
    <property type="protein sequence ID" value="MFC4527771.1"/>
    <property type="molecule type" value="Genomic_DNA"/>
</dbReference>
<dbReference type="RefSeq" id="WP_266151749.1">
    <property type="nucleotide sequence ID" value="NZ_CP064028.1"/>
</dbReference>
<evidence type="ECO:0000313" key="2">
    <source>
        <dbReference type="EMBL" id="MFC4527771.1"/>
    </source>
</evidence>
<feature type="chain" id="PRO_5045220168" description="Lipoprotein" evidence="1">
    <location>
        <begin position="22"/>
        <end position="148"/>
    </location>
</feature>
<reference evidence="3" key="1">
    <citation type="journal article" date="2019" name="Int. J. Syst. Evol. Microbiol.">
        <title>The Global Catalogue of Microorganisms (GCM) 10K type strain sequencing project: providing services to taxonomists for standard genome sequencing and annotation.</title>
        <authorList>
            <consortium name="The Broad Institute Genomics Platform"/>
            <consortium name="The Broad Institute Genome Sequencing Center for Infectious Disease"/>
            <person name="Wu L."/>
            <person name="Ma J."/>
        </authorList>
    </citation>
    <scope>NUCLEOTIDE SEQUENCE [LARGE SCALE GENOMIC DNA]</scope>
    <source>
        <strain evidence="3">CCM 4481</strain>
    </source>
</reference>
<keyword evidence="1" id="KW-0732">Signal</keyword>
<comment type="caution">
    <text evidence="2">The sequence shown here is derived from an EMBL/GenBank/DDBJ whole genome shotgun (WGS) entry which is preliminary data.</text>
</comment>
<accession>A0ABV9C424</accession>
<sequence length="148" mass="16599">MMRHWRLLTACLLCSVIAACGQSGEQTQTQTLVRLQERVTELESGQLQARQKLVDMQRVLEETVGKSSRWILWRSPRIVASFAPSMAFYPEDAFSEKTACLESARNRVDSSGWMTTTQEPLTATDPRNPRASVVYLCLPGGIRPNPSL</sequence>
<dbReference type="Proteomes" id="UP001595961">
    <property type="component" value="Unassembled WGS sequence"/>
</dbReference>
<name>A0ABV9C424_9GAMM</name>
<organism evidence="2 3">
    <name type="scientific">Dyella halodurans</name>
    <dbReference type="NCBI Taxonomy" id="1920171"/>
    <lineage>
        <taxon>Bacteria</taxon>
        <taxon>Pseudomonadati</taxon>
        <taxon>Pseudomonadota</taxon>
        <taxon>Gammaproteobacteria</taxon>
        <taxon>Lysobacterales</taxon>
        <taxon>Rhodanobacteraceae</taxon>
        <taxon>Dyella</taxon>
    </lineage>
</organism>
<keyword evidence="3" id="KW-1185">Reference proteome</keyword>
<evidence type="ECO:0000313" key="3">
    <source>
        <dbReference type="Proteomes" id="UP001595961"/>
    </source>
</evidence>
<gene>
    <name evidence="2" type="ORF">ACFO5W_14100</name>
</gene>